<dbReference type="Pfam" id="PF07883">
    <property type="entry name" value="Cupin_2"/>
    <property type="match status" value="1"/>
</dbReference>
<dbReference type="RefSeq" id="WP_126637711.1">
    <property type="nucleotide sequence ID" value="NZ_BIFH01000018.1"/>
</dbReference>
<dbReference type="Gene3D" id="1.10.1660.10">
    <property type="match status" value="1"/>
</dbReference>
<dbReference type="Gene3D" id="2.60.120.10">
    <property type="entry name" value="Jelly Rolls"/>
    <property type="match status" value="1"/>
</dbReference>
<organism evidence="5 6">
    <name type="scientific">Embleya hyalina</name>
    <dbReference type="NCBI Taxonomy" id="516124"/>
    <lineage>
        <taxon>Bacteria</taxon>
        <taxon>Bacillati</taxon>
        <taxon>Actinomycetota</taxon>
        <taxon>Actinomycetes</taxon>
        <taxon>Kitasatosporales</taxon>
        <taxon>Streptomycetaceae</taxon>
        <taxon>Embleya</taxon>
    </lineage>
</organism>
<dbReference type="InterPro" id="IPR009061">
    <property type="entry name" value="DNA-bd_dom_put_sf"/>
</dbReference>
<evidence type="ECO:0000313" key="5">
    <source>
        <dbReference type="EMBL" id="GCD95601.1"/>
    </source>
</evidence>
<dbReference type="SUPFAM" id="SSF46955">
    <property type="entry name" value="Putative DNA-binding domain"/>
    <property type="match status" value="1"/>
</dbReference>
<evidence type="ECO:0000256" key="2">
    <source>
        <dbReference type="SAM" id="MobiDB-lite"/>
    </source>
</evidence>
<proteinExistence type="predicted"/>
<dbReference type="EMBL" id="BIFH01000018">
    <property type="protein sequence ID" value="GCD95601.1"/>
    <property type="molecule type" value="Genomic_DNA"/>
</dbReference>
<dbReference type="PROSITE" id="PS50937">
    <property type="entry name" value="HTH_MERR_2"/>
    <property type="match status" value="1"/>
</dbReference>
<dbReference type="SMART" id="SM00422">
    <property type="entry name" value="HTH_MERR"/>
    <property type="match status" value="1"/>
</dbReference>
<dbReference type="InterPro" id="IPR011051">
    <property type="entry name" value="RmlC_Cupin_sf"/>
</dbReference>
<dbReference type="InterPro" id="IPR013096">
    <property type="entry name" value="Cupin_2"/>
</dbReference>
<dbReference type="Gene3D" id="1.10.260.40">
    <property type="entry name" value="lambda repressor-like DNA-binding domains"/>
    <property type="match status" value="1"/>
</dbReference>
<feature type="domain" description="HTH cro/C1-type" evidence="4">
    <location>
        <begin position="97"/>
        <end position="151"/>
    </location>
</feature>
<evidence type="ECO:0000259" key="3">
    <source>
        <dbReference type="PROSITE" id="PS50937"/>
    </source>
</evidence>
<dbReference type="CDD" id="cd00592">
    <property type="entry name" value="HTH_MerR-like"/>
    <property type="match status" value="1"/>
</dbReference>
<accession>A0A401YLX0</accession>
<dbReference type="Pfam" id="PF13411">
    <property type="entry name" value="MerR_1"/>
    <property type="match status" value="1"/>
</dbReference>
<dbReference type="GO" id="GO:0003677">
    <property type="term" value="F:DNA binding"/>
    <property type="evidence" value="ECO:0007669"/>
    <property type="project" value="UniProtKB-KW"/>
</dbReference>
<dbReference type="PROSITE" id="PS50943">
    <property type="entry name" value="HTH_CROC1"/>
    <property type="match status" value="1"/>
</dbReference>
<feature type="domain" description="HTH merR-type" evidence="3">
    <location>
        <begin position="5"/>
        <end position="72"/>
    </location>
</feature>
<dbReference type="CDD" id="cd00093">
    <property type="entry name" value="HTH_XRE"/>
    <property type="match status" value="1"/>
</dbReference>
<dbReference type="SUPFAM" id="SSF51182">
    <property type="entry name" value="RmlC-like cupins"/>
    <property type="match status" value="1"/>
</dbReference>
<dbReference type="OrthoDB" id="3826383at2"/>
<dbReference type="InterPro" id="IPR000551">
    <property type="entry name" value="MerR-type_HTH_dom"/>
</dbReference>
<evidence type="ECO:0000256" key="1">
    <source>
        <dbReference type="ARBA" id="ARBA00023125"/>
    </source>
</evidence>
<comment type="caution">
    <text evidence="5">The sequence shown here is derived from an EMBL/GenBank/DDBJ whole genome shotgun (WGS) entry which is preliminary data.</text>
</comment>
<keyword evidence="1" id="KW-0238">DNA-binding</keyword>
<reference evidence="5 6" key="1">
    <citation type="submission" date="2018-12" db="EMBL/GenBank/DDBJ databases">
        <title>Draft genome sequence of Embleya hyalina NBRC 13850T.</title>
        <authorList>
            <person name="Komaki H."/>
            <person name="Hosoyama A."/>
            <person name="Kimura A."/>
            <person name="Ichikawa N."/>
            <person name="Tamura T."/>
        </authorList>
    </citation>
    <scope>NUCLEOTIDE SEQUENCE [LARGE SCALE GENOMIC DNA]</scope>
    <source>
        <strain evidence="5 6">NBRC 13850</strain>
    </source>
</reference>
<dbReference type="InterPro" id="IPR010982">
    <property type="entry name" value="Lambda_DNA-bd_dom_sf"/>
</dbReference>
<dbReference type="Proteomes" id="UP000286931">
    <property type="component" value="Unassembled WGS sequence"/>
</dbReference>
<dbReference type="InterPro" id="IPR050807">
    <property type="entry name" value="TransReg_Diox_bact_type"/>
</dbReference>
<feature type="compositionally biased region" description="Low complexity" evidence="2">
    <location>
        <begin position="76"/>
        <end position="94"/>
    </location>
</feature>
<evidence type="ECO:0000259" key="4">
    <source>
        <dbReference type="PROSITE" id="PS50943"/>
    </source>
</evidence>
<feature type="region of interest" description="Disordered" evidence="2">
    <location>
        <begin position="65"/>
        <end position="94"/>
    </location>
</feature>
<sequence length="306" mass="32697">MSWRTIGDVAAEVGVSPQTLRAWEKQDLLVPDRTPGGQRRYGPEHVGRARQIADLRRRHGWNPAAIRTSLGEPDPADAAPPAADQPAADAPADGGRLRRARLASGLSLKELAALTGTSVSHLSSIERSVERASTQLIARITDALGVPMSSLASFTRTNASVVRADQRASVVLEGGVQWEELLLPGHDLEPALLTIPPRGSSGGPYSRPGESFAFLMSGSLRVRVGGGLGDHARVAEPIDVAEGDSVAFPSRTLISWENVGRKTARAIWIEVLSPKAWSDPMTRRIIKAASGFTPPDEPAPDRDERA</sequence>
<dbReference type="InterPro" id="IPR014710">
    <property type="entry name" value="RmlC-like_jellyroll"/>
</dbReference>
<keyword evidence="6" id="KW-1185">Reference proteome</keyword>
<dbReference type="AlphaFoldDB" id="A0A401YLX0"/>
<dbReference type="SUPFAM" id="SSF47413">
    <property type="entry name" value="lambda repressor-like DNA-binding domains"/>
    <property type="match status" value="1"/>
</dbReference>
<evidence type="ECO:0000313" key="6">
    <source>
        <dbReference type="Proteomes" id="UP000286931"/>
    </source>
</evidence>
<dbReference type="PROSITE" id="PS00552">
    <property type="entry name" value="HTH_MERR_1"/>
    <property type="match status" value="1"/>
</dbReference>
<dbReference type="Pfam" id="PF01381">
    <property type="entry name" value="HTH_3"/>
    <property type="match status" value="1"/>
</dbReference>
<dbReference type="InterPro" id="IPR001387">
    <property type="entry name" value="Cro/C1-type_HTH"/>
</dbReference>
<dbReference type="CDD" id="cd02209">
    <property type="entry name" value="cupin_XRE_C"/>
    <property type="match status" value="1"/>
</dbReference>
<dbReference type="PANTHER" id="PTHR46797:SF1">
    <property type="entry name" value="METHYLPHOSPHONATE SYNTHASE"/>
    <property type="match status" value="1"/>
</dbReference>
<dbReference type="GO" id="GO:0003700">
    <property type="term" value="F:DNA-binding transcription factor activity"/>
    <property type="evidence" value="ECO:0007669"/>
    <property type="project" value="TreeGrafter"/>
</dbReference>
<dbReference type="GO" id="GO:0005829">
    <property type="term" value="C:cytosol"/>
    <property type="evidence" value="ECO:0007669"/>
    <property type="project" value="TreeGrafter"/>
</dbReference>
<name>A0A401YLX0_9ACTN</name>
<dbReference type="SMART" id="SM00530">
    <property type="entry name" value="HTH_XRE"/>
    <property type="match status" value="1"/>
</dbReference>
<gene>
    <name evidence="5" type="ORF">EHYA_03276</name>
</gene>
<protein>
    <submittedName>
        <fullName evidence="5">Transcriptional regulator</fullName>
    </submittedName>
</protein>
<dbReference type="PANTHER" id="PTHR46797">
    <property type="entry name" value="HTH-TYPE TRANSCRIPTIONAL REGULATOR"/>
    <property type="match status" value="1"/>
</dbReference>